<dbReference type="Pfam" id="PF02384">
    <property type="entry name" value="N6_Mtase"/>
    <property type="match status" value="1"/>
</dbReference>
<feature type="region of interest" description="Disordered" evidence="6">
    <location>
        <begin position="1"/>
        <end position="49"/>
    </location>
</feature>
<dbReference type="Proteomes" id="UP000249169">
    <property type="component" value="Unassembled WGS sequence"/>
</dbReference>
<evidence type="ECO:0000256" key="3">
    <source>
        <dbReference type="ARBA" id="ARBA00022679"/>
    </source>
</evidence>
<gene>
    <name evidence="8" type="ORF">DL240_06270</name>
</gene>
<dbReference type="EC" id="2.1.1.72" evidence="1"/>
<evidence type="ECO:0000256" key="6">
    <source>
        <dbReference type="SAM" id="MobiDB-lite"/>
    </source>
</evidence>
<keyword evidence="4" id="KW-0680">Restriction system</keyword>
<evidence type="ECO:0000256" key="5">
    <source>
        <dbReference type="ARBA" id="ARBA00047942"/>
    </source>
</evidence>
<comment type="catalytic activity">
    <reaction evidence="5">
        <text>a 2'-deoxyadenosine in DNA + S-adenosyl-L-methionine = an N(6)-methyl-2'-deoxyadenosine in DNA + S-adenosyl-L-homocysteine + H(+)</text>
        <dbReference type="Rhea" id="RHEA:15197"/>
        <dbReference type="Rhea" id="RHEA-COMP:12418"/>
        <dbReference type="Rhea" id="RHEA-COMP:12419"/>
        <dbReference type="ChEBI" id="CHEBI:15378"/>
        <dbReference type="ChEBI" id="CHEBI:57856"/>
        <dbReference type="ChEBI" id="CHEBI:59789"/>
        <dbReference type="ChEBI" id="CHEBI:90615"/>
        <dbReference type="ChEBI" id="CHEBI:90616"/>
        <dbReference type="EC" id="2.1.1.72"/>
    </reaction>
</comment>
<comment type="caution">
    <text evidence="8">The sequence shown here is derived from an EMBL/GenBank/DDBJ whole genome shotgun (WGS) entry which is preliminary data.</text>
</comment>
<proteinExistence type="predicted"/>
<dbReference type="InterPro" id="IPR003356">
    <property type="entry name" value="DNA_methylase_A-5"/>
</dbReference>
<dbReference type="EMBL" id="QHKO01000002">
    <property type="protein sequence ID" value="RAL24000.1"/>
    <property type="molecule type" value="Genomic_DNA"/>
</dbReference>
<accession>A0A328C934</accession>
<dbReference type="InterPro" id="IPR029063">
    <property type="entry name" value="SAM-dependent_MTases_sf"/>
</dbReference>
<dbReference type="PRINTS" id="PR00507">
    <property type="entry name" value="N12N6MTFRASE"/>
</dbReference>
<dbReference type="GO" id="GO:0008170">
    <property type="term" value="F:N-methyltransferase activity"/>
    <property type="evidence" value="ECO:0007669"/>
    <property type="project" value="InterPro"/>
</dbReference>
<dbReference type="GO" id="GO:0032259">
    <property type="term" value="P:methylation"/>
    <property type="evidence" value="ECO:0007669"/>
    <property type="project" value="UniProtKB-KW"/>
</dbReference>
<dbReference type="GO" id="GO:0009307">
    <property type="term" value="P:DNA restriction-modification system"/>
    <property type="evidence" value="ECO:0007669"/>
    <property type="project" value="UniProtKB-KW"/>
</dbReference>
<dbReference type="GO" id="GO:0003677">
    <property type="term" value="F:DNA binding"/>
    <property type="evidence" value="ECO:0007669"/>
    <property type="project" value="InterPro"/>
</dbReference>
<dbReference type="Gene3D" id="3.40.50.150">
    <property type="entry name" value="Vaccinia Virus protein VP39"/>
    <property type="match status" value="1"/>
</dbReference>
<dbReference type="InterPro" id="IPR050953">
    <property type="entry name" value="N4_N6_ade-DNA_methylase"/>
</dbReference>
<sequence length="616" mass="66686">MSGPGGAGRDEVANCAESGPLGSIGKGRVSRQGGALNPAKKVASTRTEPGGDELWQALARAVMWEAAVCGMPTPEIVRRLEQVVEGASVERLRQAILTCEASGLAGKVEADGERWDALLGDAERRAFGVHFTPAHVADRLVSLLDDGEESAVAEAGLVVDPACGAGALLLAAGRRWPGRALVGVEREEGLALACGLRLLAAQRRGEAGDVRVIVGDGLDRLEDDTEGRAGVVVMNPPYVPEKGNGAFLAGVLADHPRFECVRGARVDLLYYFLARSVELLSDGGQAAWLTPPHWLGADGADALRAYLLDEGAMERFAWLKAGDVFDAAPGTEVLLASFRKGSARREAMWGGSVSAGEFRWTAVAPGSLGSGRWRPRVDQGGLDWGRRVRREGRPLGELVRDFQGVVSGADRVTRRHVAHFGGVEEGWEVGTPIFLSEEAEPPAGWAVLGGYVRPLLRSGRLEASRVYRGEEVHGWMLYLCEELPQEHLEAVEEVLGPYRPILERRREVVQGKMPWYRLHWPRDRAAMAAPKLVVPRRAPRPCFALDLSGAIVSSDCTILLAPPDIEDAEGYLCALMKALNSAHTERYLGTFGKRKGALLEFYSSPLRELPVRFEWP</sequence>
<dbReference type="AlphaFoldDB" id="A0A328C934"/>
<evidence type="ECO:0000256" key="4">
    <source>
        <dbReference type="ARBA" id="ARBA00022747"/>
    </source>
</evidence>
<evidence type="ECO:0000313" key="8">
    <source>
        <dbReference type="EMBL" id="RAL24000.1"/>
    </source>
</evidence>
<organism evidence="8 9">
    <name type="scientific">Lujinxingia litoralis</name>
    <dbReference type="NCBI Taxonomy" id="2211119"/>
    <lineage>
        <taxon>Bacteria</taxon>
        <taxon>Deltaproteobacteria</taxon>
        <taxon>Bradymonadales</taxon>
        <taxon>Lujinxingiaceae</taxon>
        <taxon>Lujinxingia</taxon>
    </lineage>
</organism>
<evidence type="ECO:0000313" key="9">
    <source>
        <dbReference type="Proteomes" id="UP000249169"/>
    </source>
</evidence>
<evidence type="ECO:0000256" key="2">
    <source>
        <dbReference type="ARBA" id="ARBA00022603"/>
    </source>
</evidence>
<dbReference type="InterPro" id="IPR002052">
    <property type="entry name" value="DNA_methylase_N6_adenine_CS"/>
</dbReference>
<name>A0A328C934_9DELT</name>
<dbReference type="GO" id="GO:0009007">
    <property type="term" value="F:site-specific DNA-methyltransferase (adenine-specific) activity"/>
    <property type="evidence" value="ECO:0007669"/>
    <property type="project" value="UniProtKB-EC"/>
</dbReference>
<keyword evidence="9" id="KW-1185">Reference proteome</keyword>
<feature type="domain" description="DNA methylase adenine-specific" evidence="7">
    <location>
        <begin position="124"/>
        <end position="315"/>
    </location>
</feature>
<keyword evidence="3" id="KW-0808">Transferase</keyword>
<keyword evidence="2" id="KW-0489">Methyltransferase</keyword>
<protein>
    <recommendedName>
        <fullName evidence="1">site-specific DNA-methyltransferase (adenine-specific)</fullName>
        <ecNumber evidence="1">2.1.1.72</ecNumber>
    </recommendedName>
</protein>
<reference evidence="8 9" key="1">
    <citation type="submission" date="2018-05" db="EMBL/GenBank/DDBJ databases">
        <title>Lujinxingia marina gen. nov. sp. nov., a new facultative anaerobic member of the class Deltaproteobacteria, and proposal of Lujinxingaceae fam. nov.</title>
        <authorList>
            <person name="Li C.-M."/>
        </authorList>
    </citation>
    <scope>NUCLEOTIDE SEQUENCE [LARGE SCALE GENOMIC DNA]</scope>
    <source>
        <strain evidence="8 9">B210</strain>
    </source>
</reference>
<dbReference type="SUPFAM" id="SSF53335">
    <property type="entry name" value="S-adenosyl-L-methionine-dependent methyltransferases"/>
    <property type="match status" value="1"/>
</dbReference>
<dbReference type="PANTHER" id="PTHR33841:SF1">
    <property type="entry name" value="DNA METHYLTRANSFERASE A"/>
    <property type="match status" value="1"/>
</dbReference>
<evidence type="ECO:0000256" key="1">
    <source>
        <dbReference type="ARBA" id="ARBA00011900"/>
    </source>
</evidence>
<evidence type="ECO:0000259" key="7">
    <source>
        <dbReference type="Pfam" id="PF02384"/>
    </source>
</evidence>
<dbReference type="PANTHER" id="PTHR33841">
    <property type="entry name" value="DNA METHYLTRANSFERASE YEEA-RELATED"/>
    <property type="match status" value="1"/>
</dbReference>
<dbReference type="PROSITE" id="PS00092">
    <property type="entry name" value="N6_MTASE"/>
    <property type="match status" value="1"/>
</dbReference>